<keyword evidence="2" id="KW-0472">Membrane</keyword>
<feature type="compositionally biased region" description="Polar residues" evidence="1">
    <location>
        <begin position="278"/>
        <end position="287"/>
    </location>
</feature>
<reference evidence="4" key="1">
    <citation type="submission" date="2024-02" db="UniProtKB">
        <authorList>
            <consortium name="WormBaseParasite"/>
        </authorList>
    </citation>
    <scope>IDENTIFICATION</scope>
</reference>
<feature type="compositionally biased region" description="Pro residues" evidence="1">
    <location>
        <begin position="199"/>
        <end position="214"/>
    </location>
</feature>
<dbReference type="WBParaSite" id="MBELARI_LOCUS14879">
    <property type="protein sequence ID" value="MBELARI_LOCUS14879"/>
    <property type="gene ID" value="MBELARI_LOCUS14879"/>
</dbReference>
<feature type="region of interest" description="Disordered" evidence="1">
    <location>
        <begin position="259"/>
        <end position="312"/>
    </location>
</feature>
<keyword evidence="3" id="KW-1185">Reference proteome</keyword>
<keyword evidence="2" id="KW-0812">Transmembrane</keyword>
<name>A0AAF3ELG1_9BILA</name>
<sequence>MSDDCTWDPFISISDETATIRERNDPKTLENKGNDVRVPIFVCALMTVLLLFILITIVAIKFRRKSLQSTSRKKKTPSADHILTAPDNTWSYNSMKTTPNSVHGSLGILMYGDARNAGSMVFHKNPTPNTIRSYRTGECPLRQSATTIRLNHPGDSPAAAYHTLGRHYEEIPSRFASFAPSPLLSRQDWQNSDRISSRRPPPSSRPPPPPPTQSKPPEYVIPTEVLRKFHSPGCSDSSLDNELVILPNESPQMMKRWDETGETRSRLSGGDCGRESGYGTTPSTQWKISPGREDTRERGEASAQHERGNLGETHSMTYENDLNVERAESVVADDAVAARHISINLDAIHCFTALRIQTTFGNFDVAHHFFRIFVTIEQWTGYPDQPLDNPNALRIQPSNQIVHAESLEPSLADWMSDLSEENDALLDAPIAEERLQENIDLEENDGLPAAPIAEERPQLQENIDLVQNDLPELDEDNLVAFDEGWFDDDEPLDLPVQQFSFVARWQYWVIPPVPE</sequence>
<dbReference type="AlphaFoldDB" id="A0AAF3ELG1"/>
<feature type="transmembrane region" description="Helical" evidence="2">
    <location>
        <begin position="38"/>
        <end position="62"/>
    </location>
</feature>
<evidence type="ECO:0000313" key="3">
    <source>
        <dbReference type="Proteomes" id="UP000887575"/>
    </source>
</evidence>
<dbReference type="Proteomes" id="UP000887575">
    <property type="component" value="Unassembled WGS sequence"/>
</dbReference>
<organism evidence="3 4">
    <name type="scientific">Mesorhabditis belari</name>
    <dbReference type="NCBI Taxonomy" id="2138241"/>
    <lineage>
        <taxon>Eukaryota</taxon>
        <taxon>Metazoa</taxon>
        <taxon>Ecdysozoa</taxon>
        <taxon>Nematoda</taxon>
        <taxon>Chromadorea</taxon>
        <taxon>Rhabditida</taxon>
        <taxon>Rhabditina</taxon>
        <taxon>Rhabditomorpha</taxon>
        <taxon>Rhabditoidea</taxon>
        <taxon>Rhabditidae</taxon>
        <taxon>Mesorhabditinae</taxon>
        <taxon>Mesorhabditis</taxon>
    </lineage>
</organism>
<evidence type="ECO:0000313" key="4">
    <source>
        <dbReference type="WBParaSite" id="MBELARI_LOCUS14879"/>
    </source>
</evidence>
<evidence type="ECO:0000256" key="2">
    <source>
        <dbReference type="SAM" id="Phobius"/>
    </source>
</evidence>
<evidence type="ECO:0000256" key="1">
    <source>
        <dbReference type="SAM" id="MobiDB-lite"/>
    </source>
</evidence>
<feature type="region of interest" description="Disordered" evidence="1">
    <location>
        <begin position="186"/>
        <end position="218"/>
    </location>
</feature>
<accession>A0AAF3ELG1</accession>
<protein>
    <submittedName>
        <fullName evidence="4">Uncharacterized protein</fullName>
    </submittedName>
</protein>
<proteinExistence type="predicted"/>
<keyword evidence="2" id="KW-1133">Transmembrane helix</keyword>
<feature type="compositionally biased region" description="Basic and acidic residues" evidence="1">
    <location>
        <begin position="290"/>
        <end position="309"/>
    </location>
</feature>